<comment type="function">
    <text evidence="5">Bidirectionally degrades single-stranded DNA into large acid-insoluble oligonucleotides, which are then degraded further into small acid-soluble oligonucleotides.</text>
</comment>
<accession>A0A5C5S459</accession>
<dbReference type="GO" id="GO:0009318">
    <property type="term" value="C:exodeoxyribonuclease VII complex"/>
    <property type="evidence" value="ECO:0007669"/>
    <property type="project" value="UniProtKB-UniRule"/>
</dbReference>
<dbReference type="PANTHER" id="PTHR30008">
    <property type="entry name" value="EXODEOXYRIBONUCLEASE 7 LARGE SUBUNIT"/>
    <property type="match status" value="1"/>
</dbReference>
<comment type="subunit">
    <text evidence="5">Heterooligomer composed of large and small subunits.</text>
</comment>
<dbReference type="RefSeq" id="WP_146486791.1">
    <property type="nucleotide sequence ID" value="NZ_VIGX01000004.1"/>
</dbReference>
<gene>
    <name evidence="5" type="primary">xseA</name>
    <name evidence="11" type="ORF">FK530_09595</name>
</gene>
<dbReference type="GO" id="GO:0005737">
    <property type="term" value="C:cytoplasm"/>
    <property type="evidence" value="ECO:0007669"/>
    <property type="project" value="UniProtKB-SubCell"/>
</dbReference>
<dbReference type="InterPro" id="IPR025824">
    <property type="entry name" value="OB-fold_nuc-bd_dom"/>
</dbReference>
<evidence type="ECO:0000259" key="10">
    <source>
        <dbReference type="Pfam" id="PF13742"/>
    </source>
</evidence>
<evidence type="ECO:0000256" key="6">
    <source>
        <dbReference type="RuleBase" id="RU004355"/>
    </source>
</evidence>
<evidence type="ECO:0000256" key="7">
    <source>
        <dbReference type="SAM" id="Coils"/>
    </source>
</evidence>
<dbReference type="GO" id="GO:0006308">
    <property type="term" value="P:DNA catabolic process"/>
    <property type="evidence" value="ECO:0007669"/>
    <property type="project" value="UniProtKB-UniRule"/>
</dbReference>
<dbReference type="Pfam" id="PF13742">
    <property type="entry name" value="tRNA_anti_2"/>
    <property type="match status" value="1"/>
</dbReference>
<dbReference type="GO" id="GO:0008855">
    <property type="term" value="F:exodeoxyribonuclease VII activity"/>
    <property type="evidence" value="ECO:0007669"/>
    <property type="project" value="UniProtKB-UniRule"/>
</dbReference>
<dbReference type="InterPro" id="IPR003753">
    <property type="entry name" value="Exonuc_VII_L"/>
</dbReference>
<proteinExistence type="inferred from homology"/>
<dbReference type="EC" id="3.1.11.6" evidence="5"/>
<comment type="similarity">
    <text evidence="5 6">Belongs to the XseA family.</text>
</comment>
<keyword evidence="2 5" id="KW-0540">Nuclease</keyword>
<dbReference type="NCBIfam" id="TIGR00237">
    <property type="entry name" value="xseA"/>
    <property type="match status" value="1"/>
</dbReference>
<evidence type="ECO:0000256" key="8">
    <source>
        <dbReference type="SAM" id="MobiDB-lite"/>
    </source>
</evidence>
<feature type="compositionally biased region" description="Low complexity" evidence="8">
    <location>
        <begin position="1"/>
        <end position="10"/>
    </location>
</feature>
<name>A0A5C5S459_9ACTN</name>
<dbReference type="Pfam" id="PF02601">
    <property type="entry name" value="Exonuc_VII_L"/>
    <property type="match status" value="1"/>
</dbReference>
<dbReference type="AlphaFoldDB" id="A0A5C5S459"/>
<dbReference type="EMBL" id="VIGX01000004">
    <property type="protein sequence ID" value="TWS29061.1"/>
    <property type="molecule type" value="Genomic_DNA"/>
</dbReference>
<protein>
    <recommendedName>
        <fullName evidence="5">Exodeoxyribonuclease 7 large subunit</fullName>
        <ecNumber evidence="5">3.1.11.6</ecNumber>
    </recommendedName>
    <alternativeName>
        <fullName evidence="5">Exodeoxyribonuclease VII large subunit</fullName>
        <shortName evidence="5">Exonuclease VII large subunit</shortName>
    </alternativeName>
</protein>
<keyword evidence="3 5" id="KW-0378">Hydrolase</keyword>
<dbReference type="PANTHER" id="PTHR30008:SF0">
    <property type="entry name" value="EXODEOXYRIBONUCLEASE 7 LARGE SUBUNIT"/>
    <property type="match status" value="1"/>
</dbReference>
<comment type="caution">
    <text evidence="11">The sequence shown here is derived from an EMBL/GenBank/DDBJ whole genome shotgun (WGS) entry which is preliminary data.</text>
</comment>
<evidence type="ECO:0000256" key="3">
    <source>
        <dbReference type="ARBA" id="ARBA00022801"/>
    </source>
</evidence>
<keyword evidence="12" id="KW-1185">Reference proteome</keyword>
<feature type="domain" description="OB-fold nucleic acid binding" evidence="10">
    <location>
        <begin position="26"/>
        <end position="119"/>
    </location>
</feature>
<evidence type="ECO:0000259" key="9">
    <source>
        <dbReference type="Pfam" id="PF02601"/>
    </source>
</evidence>
<dbReference type="Proteomes" id="UP000319375">
    <property type="component" value="Unassembled WGS sequence"/>
</dbReference>
<evidence type="ECO:0000256" key="5">
    <source>
        <dbReference type="HAMAP-Rule" id="MF_00378"/>
    </source>
</evidence>
<dbReference type="InterPro" id="IPR020579">
    <property type="entry name" value="Exonuc_VII_lsu_C"/>
</dbReference>
<comment type="catalytic activity">
    <reaction evidence="5 6">
        <text>Exonucleolytic cleavage in either 5'- to 3'- or 3'- to 5'-direction to yield nucleoside 5'-phosphates.</text>
        <dbReference type="EC" id="3.1.11.6"/>
    </reaction>
</comment>
<evidence type="ECO:0000256" key="1">
    <source>
        <dbReference type="ARBA" id="ARBA00022490"/>
    </source>
</evidence>
<feature type="domain" description="Exonuclease VII large subunit C-terminal" evidence="9">
    <location>
        <begin position="142"/>
        <end position="353"/>
    </location>
</feature>
<evidence type="ECO:0000313" key="12">
    <source>
        <dbReference type="Proteomes" id="UP000319375"/>
    </source>
</evidence>
<dbReference type="OrthoDB" id="9802795at2"/>
<evidence type="ECO:0000256" key="2">
    <source>
        <dbReference type="ARBA" id="ARBA00022722"/>
    </source>
</evidence>
<keyword evidence="1 5" id="KW-0963">Cytoplasm</keyword>
<reference evidence="11 12" key="1">
    <citation type="submission" date="2019-06" db="EMBL/GenBank/DDBJ databases">
        <title>Tsukamurella conjunctivitidis sp. nov., Tsukamurella assacharolytica sp. nov. and Tsukamurella sputae sp. nov. isolated from patients with conjunctivitis, bacteraemia (lymphoma) and respiratory infection (sputum) in Hong Kong.</title>
        <authorList>
            <person name="Teng J.L.L."/>
            <person name="Lee H.H."/>
            <person name="Fong J.Y.H."/>
            <person name="Fok K.M.N."/>
            <person name="Lau S.K.P."/>
            <person name="Woo P.C.Y."/>
        </authorList>
    </citation>
    <scope>NUCLEOTIDE SEQUENCE [LARGE SCALE GENOMIC DNA]</scope>
    <source>
        <strain evidence="11 12">HKU72</strain>
    </source>
</reference>
<feature type="region of interest" description="Disordered" evidence="8">
    <location>
        <begin position="1"/>
        <end position="23"/>
    </location>
</feature>
<keyword evidence="4 5" id="KW-0269">Exonuclease</keyword>
<dbReference type="CDD" id="cd04489">
    <property type="entry name" value="ExoVII_LU_OBF"/>
    <property type="match status" value="1"/>
</dbReference>
<feature type="coiled-coil region" evidence="7">
    <location>
        <begin position="325"/>
        <end position="352"/>
    </location>
</feature>
<keyword evidence="7" id="KW-0175">Coiled coil</keyword>
<evidence type="ECO:0000256" key="4">
    <source>
        <dbReference type="ARBA" id="ARBA00022839"/>
    </source>
</evidence>
<dbReference type="HAMAP" id="MF_00378">
    <property type="entry name" value="Exonuc_7_L"/>
    <property type="match status" value="1"/>
</dbReference>
<sequence>MTGPASTSASGAGGAGGPSTAEQPWPVRVVSMKISQWIDRLGEVWVEGQITQLNRRGGGTAFLTLRDPSANVSLQVTCLPAVLDRSEVPLNEGTQVIVRGKFTYWAGRGSLSLRITEIRAVGVGELLARIERLRQLLHAEGLFDERLKRPLPFLPRTVGLVTARASAAERDVRSIAEGRWPDVRIRAEYATVQGPTAVPQLVAALRALDADPEVDVIIMARGGGSVEDLLPFSDETLCRAVHAARTPVVSAIGHEPDNPLCDFAADVRAATPTDAAKRVVPDVVAELERIAELRQRAASALRGWVAREAHTLEALRSRPVFAHPLRLVDDRAEQVERLLRDVRRDVRRTVERESDGVRHLAARLTALGPAATMARGYAVVQKVTPDGENPVVRSIEDLAPGSQLRVRVPDGAANAAVMGVKKISVRTEEEQ</sequence>
<evidence type="ECO:0000313" key="11">
    <source>
        <dbReference type="EMBL" id="TWS29061.1"/>
    </source>
</evidence>
<comment type="subcellular location">
    <subcellularLocation>
        <location evidence="5 6">Cytoplasm</location>
    </subcellularLocation>
</comment>
<dbReference type="GO" id="GO:0003676">
    <property type="term" value="F:nucleic acid binding"/>
    <property type="evidence" value="ECO:0007669"/>
    <property type="project" value="InterPro"/>
</dbReference>
<organism evidence="11 12">
    <name type="scientific">Tsukamurella conjunctivitidis</name>
    <dbReference type="NCBI Taxonomy" id="2592068"/>
    <lineage>
        <taxon>Bacteria</taxon>
        <taxon>Bacillati</taxon>
        <taxon>Actinomycetota</taxon>
        <taxon>Actinomycetes</taxon>
        <taxon>Mycobacteriales</taxon>
        <taxon>Tsukamurellaceae</taxon>
        <taxon>Tsukamurella</taxon>
    </lineage>
</organism>